<dbReference type="InterPro" id="IPR057087">
    <property type="entry name" value="Gp12-like"/>
</dbReference>
<name>A0ABW4RKL6_9BACL</name>
<keyword evidence="3" id="KW-1185">Reference proteome</keyword>
<protein>
    <submittedName>
        <fullName evidence="2">LIC_12616 family protein</fullName>
    </submittedName>
</protein>
<gene>
    <name evidence="2" type="ORF">ACFSC9_15015</name>
</gene>
<accession>A0ABW4RKL6</accession>
<evidence type="ECO:0000313" key="2">
    <source>
        <dbReference type="EMBL" id="MFD1886826.1"/>
    </source>
</evidence>
<comment type="caution">
    <text evidence="2">The sequence shown here is derived from an EMBL/GenBank/DDBJ whole genome shotgun (WGS) entry which is preliminary data.</text>
</comment>
<evidence type="ECO:0000259" key="1">
    <source>
        <dbReference type="Pfam" id="PF23961"/>
    </source>
</evidence>
<dbReference type="Pfam" id="PF23961">
    <property type="entry name" value="Phage_tail_terminator_9"/>
    <property type="match status" value="1"/>
</dbReference>
<dbReference type="Proteomes" id="UP001597233">
    <property type="component" value="Unassembled WGS sequence"/>
</dbReference>
<dbReference type="NCBIfam" id="NF047498">
    <property type="entry name" value="LIC_12616_fam"/>
    <property type="match status" value="1"/>
</dbReference>
<reference evidence="3" key="1">
    <citation type="journal article" date="2019" name="Int. J. Syst. Evol. Microbiol.">
        <title>The Global Catalogue of Microorganisms (GCM) 10K type strain sequencing project: providing services to taxonomists for standard genome sequencing and annotation.</title>
        <authorList>
            <consortium name="The Broad Institute Genomics Platform"/>
            <consortium name="The Broad Institute Genome Sequencing Center for Infectious Disease"/>
            <person name="Wu L."/>
            <person name="Ma J."/>
        </authorList>
    </citation>
    <scope>NUCLEOTIDE SEQUENCE [LARGE SCALE GENOMIC DNA]</scope>
    <source>
        <strain evidence="3">CCUG 54950</strain>
    </source>
</reference>
<dbReference type="RefSeq" id="WP_347326797.1">
    <property type="nucleotide sequence ID" value="NZ_JBCGUH010000015.1"/>
</dbReference>
<evidence type="ECO:0000313" key="3">
    <source>
        <dbReference type="Proteomes" id="UP001597233"/>
    </source>
</evidence>
<dbReference type="EMBL" id="JBHUEH010000021">
    <property type="protein sequence ID" value="MFD1886826.1"/>
    <property type="molecule type" value="Genomic_DNA"/>
</dbReference>
<feature type="domain" description="Phage neck terminator protein gp12-like" evidence="1">
    <location>
        <begin position="10"/>
        <end position="140"/>
    </location>
</feature>
<sequence>MIPFKTIRSTIVRNLSAYLGLALVEMSGGGDIPKTAFLTYDISDIEPLTPTAREVRGSTDHYRTRTGFTVTFLSYADDKATSIENAMRAQDWFKTFGYQMLKDIDVIVYEMTPVSNRDVLIGDEWERRQGFDVEFRTQSLAEMPLVEWIEQTKLTRSE</sequence>
<organism evidence="2 3">
    <name type="scientific">Paenibacillus wenxiniae</name>
    <dbReference type="NCBI Taxonomy" id="1636843"/>
    <lineage>
        <taxon>Bacteria</taxon>
        <taxon>Bacillati</taxon>
        <taxon>Bacillota</taxon>
        <taxon>Bacilli</taxon>
        <taxon>Bacillales</taxon>
        <taxon>Paenibacillaceae</taxon>
        <taxon>Paenibacillus</taxon>
    </lineage>
</organism>
<proteinExistence type="predicted"/>